<dbReference type="GO" id="GO:0016656">
    <property type="term" value="F:monodehydroascorbate reductase (NADH) activity"/>
    <property type="evidence" value="ECO:0000318"/>
    <property type="project" value="GO_Central"/>
</dbReference>
<keyword evidence="3" id="KW-0285">Flavoprotein</keyword>
<dbReference type="STRING" id="4072.A0A2G3ANH6"/>
<evidence type="ECO:0000256" key="7">
    <source>
        <dbReference type="ARBA" id="ARBA00023136"/>
    </source>
</evidence>
<feature type="domain" description="LOB" evidence="8">
    <location>
        <begin position="227"/>
        <end position="331"/>
    </location>
</feature>
<accession>A0A2G3ANH6</accession>
<evidence type="ECO:0000256" key="5">
    <source>
        <dbReference type="ARBA" id="ARBA00022827"/>
    </source>
</evidence>
<dbReference type="PROSITE" id="PS50891">
    <property type="entry name" value="LOB"/>
    <property type="match status" value="1"/>
</dbReference>
<evidence type="ECO:0000313" key="9">
    <source>
        <dbReference type="EMBL" id="PHT95779.1"/>
    </source>
</evidence>
<dbReference type="EMBL" id="AYRZ02000001">
    <property type="protein sequence ID" value="PHT95779.1"/>
    <property type="molecule type" value="Genomic_DNA"/>
</dbReference>
<dbReference type="PANTHER" id="PTHR43557">
    <property type="entry name" value="APOPTOSIS-INDUCING FACTOR 1"/>
    <property type="match status" value="1"/>
</dbReference>
<evidence type="ECO:0000313" key="10">
    <source>
        <dbReference type="Proteomes" id="UP000222542"/>
    </source>
</evidence>
<dbReference type="InterPro" id="IPR036188">
    <property type="entry name" value="FAD/NAD-bd_sf"/>
</dbReference>
<name>A0A2G3ANH6_CAPAN</name>
<keyword evidence="7" id="KW-0472">Membrane</keyword>
<dbReference type="GO" id="GO:0016020">
    <property type="term" value="C:membrane"/>
    <property type="evidence" value="ECO:0007669"/>
    <property type="project" value="UniProtKB-SubCell"/>
</dbReference>
<dbReference type="Gene3D" id="3.50.50.60">
    <property type="entry name" value="FAD/NAD(P)-binding domain"/>
    <property type="match status" value="2"/>
</dbReference>
<reference evidence="9 10" key="2">
    <citation type="journal article" date="2017" name="Genome Biol.">
        <title>New reference genome sequences of hot pepper reveal the massive evolution of plant disease-resistance genes by retroduplication.</title>
        <authorList>
            <person name="Kim S."/>
            <person name="Park J."/>
            <person name="Yeom S.I."/>
            <person name="Kim Y.M."/>
            <person name="Seo E."/>
            <person name="Kim K.T."/>
            <person name="Kim M.S."/>
            <person name="Lee J.M."/>
            <person name="Cheong K."/>
            <person name="Shin H.S."/>
            <person name="Kim S.B."/>
            <person name="Han K."/>
            <person name="Lee J."/>
            <person name="Park M."/>
            <person name="Lee H.A."/>
            <person name="Lee H.Y."/>
            <person name="Lee Y."/>
            <person name="Oh S."/>
            <person name="Lee J.H."/>
            <person name="Choi E."/>
            <person name="Choi E."/>
            <person name="Lee S.E."/>
            <person name="Jeon J."/>
            <person name="Kim H."/>
            <person name="Choi G."/>
            <person name="Song H."/>
            <person name="Lee J."/>
            <person name="Lee S.C."/>
            <person name="Kwon J.K."/>
            <person name="Lee H.Y."/>
            <person name="Koo N."/>
            <person name="Hong Y."/>
            <person name="Kim R.W."/>
            <person name="Kang W.H."/>
            <person name="Huh J.H."/>
            <person name="Kang B.C."/>
            <person name="Yang T.J."/>
            <person name="Lee Y.H."/>
            <person name="Bennetzen J.L."/>
            <person name="Choi D."/>
        </authorList>
    </citation>
    <scope>NUCLEOTIDE SEQUENCE [LARGE SCALE GENOMIC DNA]</scope>
    <source>
        <strain evidence="10">cv. CM334</strain>
    </source>
</reference>
<keyword evidence="10" id="KW-1185">Reference proteome</keyword>
<comment type="subcellular location">
    <subcellularLocation>
        <location evidence="1">Membrane</location>
    </subcellularLocation>
</comment>
<dbReference type="InterPro" id="IPR050446">
    <property type="entry name" value="FAD-oxidoreductase/Apoptosis"/>
</dbReference>
<evidence type="ECO:0000256" key="2">
    <source>
        <dbReference type="ARBA" id="ARBA00005474"/>
    </source>
</evidence>
<dbReference type="Gene3D" id="1.50.40.10">
    <property type="entry name" value="Mitochondrial carrier domain"/>
    <property type="match status" value="1"/>
</dbReference>
<dbReference type="AlphaFoldDB" id="A0A2G3ANH6"/>
<sequence>MGKLKTTRKTYPVLDQINRILRNLTRQWFSKVVALESTNLNKMTYDEVKGDLTIFEKYQLNKKDQLQDENTKITDFKELLDSQGFMCALEVEKRKNFPNARLICILLNLSTYIVKADLASKTLVSAAGESFKYQKLVIATGSTILKLSDFGVQDANSKNIFYLGEINDATKIVEALKANKNAKAVIVGGGYVGLELTVVLRLNNIEVDMVYPELWCMPRLFTEGIVAFYEACKLLRRRCTRDCIFLPHFPSAEPNKFIALHRIFGARNISKMLQLACGRLAGSTAALFTTPFDVVKKRLQTQIHRSRTHFGVFGTLQEIGKREDKTAKKILVDGAHADDLGYQCGGWTATWTGLSGRITVGVQNEEREEENDEDIELRKFLGCG</sequence>
<organism evidence="9 10">
    <name type="scientific">Capsicum annuum</name>
    <name type="common">Capsicum pepper</name>
    <dbReference type="NCBI Taxonomy" id="4072"/>
    <lineage>
        <taxon>Eukaryota</taxon>
        <taxon>Viridiplantae</taxon>
        <taxon>Streptophyta</taxon>
        <taxon>Embryophyta</taxon>
        <taxon>Tracheophyta</taxon>
        <taxon>Spermatophyta</taxon>
        <taxon>Magnoliopsida</taxon>
        <taxon>eudicotyledons</taxon>
        <taxon>Gunneridae</taxon>
        <taxon>Pentapetalae</taxon>
        <taxon>asterids</taxon>
        <taxon>lamiids</taxon>
        <taxon>Solanales</taxon>
        <taxon>Solanaceae</taxon>
        <taxon>Solanoideae</taxon>
        <taxon>Capsiceae</taxon>
        <taxon>Capsicum</taxon>
    </lineage>
</organism>
<evidence type="ECO:0000256" key="6">
    <source>
        <dbReference type="ARBA" id="ARBA00023002"/>
    </source>
</evidence>
<dbReference type="SUPFAM" id="SSF51905">
    <property type="entry name" value="FAD/NAD(P)-binding domain"/>
    <property type="match status" value="1"/>
</dbReference>
<keyword evidence="5" id="KW-0274">FAD</keyword>
<comment type="caution">
    <text evidence="9">The sequence shown here is derived from an EMBL/GenBank/DDBJ whole genome shotgun (WGS) entry which is preliminary data.</text>
</comment>
<dbReference type="Proteomes" id="UP000222542">
    <property type="component" value="Unassembled WGS sequence"/>
</dbReference>
<evidence type="ECO:0000256" key="4">
    <source>
        <dbReference type="ARBA" id="ARBA00022692"/>
    </source>
</evidence>
<dbReference type="PRINTS" id="PR00368">
    <property type="entry name" value="FADPNR"/>
</dbReference>
<gene>
    <name evidence="9" type="ORF">T459_03661</name>
</gene>
<dbReference type="PANTHER" id="PTHR43557:SF5">
    <property type="entry name" value="MONODEHYDROASCORBATE REDUCTASE 1, PEROXISOMAL"/>
    <property type="match status" value="1"/>
</dbReference>
<evidence type="ECO:0000256" key="3">
    <source>
        <dbReference type="ARBA" id="ARBA00022630"/>
    </source>
</evidence>
<dbReference type="Pfam" id="PF03195">
    <property type="entry name" value="LOB"/>
    <property type="match status" value="1"/>
</dbReference>
<dbReference type="InterPro" id="IPR004883">
    <property type="entry name" value="LOB"/>
</dbReference>
<dbReference type="Gramene" id="PHT95779">
    <property type="protein sequence ID" value="PHT95779"/>
    <property type="gene ID" value="T459_03661"/>
</dbReference>
<dbReference type="InterPro" id="IPR023395">
    <property type="entry name" value="MCP_dom_sf"/>
</dbReference>
<dbReference type="SUPFAM" id="SSF103506">
    <property type="entry name" value="Mitochondrial carrier"/>
    <property type="match status" value="1"/>
</dbReference>
<comment type="similarity">
    <text evidence="2">Belongs to the LOB domain-containing protein family.</text>
</comment>
<evidence type="ECO:0000256" key="1">
    <source>
        <dbReference type="ARBA" id="ARBA00004370"/>
    </source>
</evidence>
<evidence type="ECO:0000259" key="8">
    <source>
        <dbReference type="PROSITE" id="PS50891"/>
    </source>
</evidence>
<reference evidence="9 10" key="1">
    <citation type="journal article" date="2014" name="Nat. Genet.">
        <title>Genome sequence of the hot pepper provides insights into the evolution of pungency in Capsicum species.</title>
        <authorList>
            <person name="Kim S."/>
            <person name="Park M."/>
            <person name="Yeom S.I."/>
            <person name="Kim Y.M."/>
            <person name="Lee J.M."/>
            <person name="Lee H.A."/>
            <person name="Seo E."/>
            <person name="Choi J."/>
            <person name="Cheong K."/>
            <person name="Kim K.T."/>
            <person name="Jung K."/>
            <person name="Lee G.W."/>
            <person name="Oh S.K."/>
            <person name="Bae C."/>
            <person name="Kim S.B."/>
            <person name="Lee H.Y."/>
            <person name="Kim S.Y."/>
            <person name="Kim M.S."/>
            <person name="Kang B.C."/>
            <person name="Jo Y.D."/>
            <person name="Yang H.B."/>
            <person name="Jeong H.J."/>
            <person name="Kang W.H."/>
            <person name="Kwon J.K."/>
            <person name="Shin C."/>
            <person name="Lim J.Y."/>
            <person name="Park J.H."/>
            <person name="Huh J.H."/>
            <person name="Kim J.S."/>
            <person name="Kim B.D."/>
            <person name="Cohen O."/>
            <person name="Paran I."/>
            <person name="Suh M.C."/>
            <person name="Lee S.B."/>
            <person name="Kim Y.K."/>
            <person name="Shin Y."/>
            <person name="Noh S.J."/>
            <person name="Park J."/>
            <person name="Seo Y.S."/>
            <person name="Kwon S.Y."/>
            <person name="Kim H.A."/>
            <person name="Park J.M."/>
            <person name="Kim H.J."/>
            <person name="Choi S.B."/>
            <person name="Bosland P.W."/>
            <person name="Reeves G."/>
            <person name="Jo S.H."/>
            <person name="Lee B.W."/>
            <person name="Cho H.T."/>
            <person name="Choi H.S."/>
            <person name="Lee M.S."/>
            <person name="Yu Y."/>
            <person name="Do Choi Y."/>
            <person name="Park B.S."/>
            <person name="van Deynze A."/>
            <person name="Ashrafi H."/>
            <person name="Hill T."/>
            <person name="Kim W.T."/>
            <person name="Pai H.S."/>
            <person name="Ahn H.K."/>
            <person name="Yeam I."/>
            <person name="Giovannoni J.J."/>
            <person name="Rose J.K."/>
            <person name="Sorensen I."/>
            <person name="Lee S.J."/>
            <person name="Kim R.W."/>
            <person name="Choi I.Y."/>
            <person name="Choi B.S."/>
            <person name="Lim J.S."/>
            <person name="Lee Y.H."/>
            <person name="Choi D."/>
        </authorList>
    </citation>
    <scope>NUCLEOTIDE SEQUENCE [LARGE SCALE GENOMIC DNA]</scope>
    <source>
        <strain evidence="10">cv. CM334</strain>
    </source>
</reference>
<proteinExistence type="inferred from homology"/>
<protein>
    <submittedName>
        <fullName evidence="9">Monodehydroascorbate reductase</fullName>
    </submittedName>
</protein>
<keyword evidence="4" id="KW-0812">Transmembrane</keyword>
<keyword evidence="6" id="KW-0560">Oxidoreductase</keyword>